<dbReference type="Proteomes" id="UP001339429">
    <property type="component" value="Unassembled WGS sequence"/>
</dbReference>
<name>A0ABU6LFN2_9GAMM</name>
<protein>
    <recommendedName>
        <fullName evidence="4">Lipoprotein</fullName>
    </recommendedName>
</protein>
<accession>A0ABU6LFN2</accession>
<evidence type="ECO:0008006" key="4">
    <source>
        <dbReference type="Google" id="ProtNLM"/>
    </source>
</evidence>
<proteinExistence type="predicted"/>
<evidence type="ECO:0000313" key="2">
    <source>
        <dbReference type="EMBL" id="MEC6898367.1"/>
    </source>
</evidence>
<dbReference type="EMBL" id="JAYXUD010000004">
    <property type="protein sequence ID" value="MEC6898367.1"/>
    <property type="molecule type" value="Genomic_DNA"/>
</dbReference>
<keyword evidence="1" id="KW-0732">Signal</keyword>
<gene>
    <name evidence="2" type="ORF">VXS00_06915</name>
</gene>
<dbReference type="PROSITE" id="PS51257">
    <property type="entry name" value="PROKAR_LIPOPROTEIN"/>
    <property type="match status" value="1"/>
</dbReference>
<reference evidence="2 3" key="1">
    <citation type="submission" date="2024-01" db="EMBL/GenBank/DDBJ databases">
        <title>Active colonisers of the gastrointestinal tract of Atlantic salmon farmed in a warm water region.</title>
        <authorList>
            <person name="Bowman J.P."/>
        </authorList>
    </citation>
    <scope>NUCLEOTIDE SEQUENCE [LARGE SCALE GENOMIC DNA]</scope>
    <source>
        <strain evidence="2 3">S4MW1</strain>
    </source>
</reference>
<feature type="chain" id="PRO_5046551845" description="Lipoprotein" evidence="1">
    <location>
        <begin position="19"/>
        <end position="478"/>
    </location>
</feature>
<comment type="caution">
    <text evidence="2">The sequence shown here is derived from an EMBL/GenBank/DDBJ whole genome shotgun (WGS) entry which is preliminary data.</text>
</comment>
<dbReference type="RefSeq" id="WP_327779545.1">
    <property type="nucleotide sequence ID" value="NZ_JAYXUD010000004.1"/>
</dbReference>
<sequence>MKVSTIALAISSALLLSACGGGSDSDNTTPTRSIQGKAIDGYVKGATVGLDLNFNGKLDAEEPTTITGDNGAYILDIKANGAASCADYVPTIVDVPVGVVDEDLGVVETAYTMTIAPAIFIPTDKNLRDITPLTTVLWNNIQRDLETGNLGMLSCDTIKNQTDTRERIRGMLKDQEYRLQLRFNVPVADLYSDFIASGNIELADGAAKLVKGMQLSYEETRDLLLQDNVVFAEVEYMQGHWNHIMEDETNTQHWHRVTKVQYKDHSTTTRIERMSDDLSSAVATMENSMTRERTERHLKLIERYAVEPDGCNSWIELVQAKNNGRGLRNHHHIGNIDSLSVCQNAVDDNNLTTQTILAYQSNGVDYIGKVEELGQFQYDQEQVIPYRNLITTFDKMNADELDQFNYILADFTDDAIHSASSVLRNHSTHLEDRYILLGRDVIKGKWDKTIQYKSGLHEFYCSTDGDTWTPANKVTDCY</sequence>
<feature type="signal peptide" evidence="1">
    <location>
        <begin position="1"/>
        <end position="18"/>
    </location>
</feature>
<keyword evidence="3" id="KW-1185">Reference proteome</keyword>
<evidence type="ECO:0000313" key="3">
    <source>
        <dbReference type="Proteomes" id="UP001339429"/>
    </source>
</evidence>
<evidence type="ECO:0000256" key="1">
    <source>
        <dbReference type="SAM" id="SignalP"/>
    </source>
</evidence>
<organism evidence="2 3">
    <name type="scientific">Photobacterium piscicola</name>
    <dbReference type="NCBI Taxonomy" id="1378299"/>
    <lineage>
        <taxon>Bacteria</taxon>
        <taxon>Pseudomonadati</taxon>
        <taxon>Pseudomonadota</taxon>
        <taxon>Gammaproteobacteria</taxon>
        <taxon>Vibrionales</taxon>
        <taxon>Vibrionaceae</taxon>
        <taxon>Photobacterium</taxon>
    </lineage>
</organism>